<dbReference type="OrthoDB" id="7020081at2"/>
<accession>A0A0F4UZK3</accession>
<dbReference type="Pfam" id="PF02924">
    <property type="entry name" value="HDPD"/>
    <property type="match status" value="1"/>
</dbReference>
<evidence type="ECO:0000313" key="2">
    <source>
        <dbReference type="Proteomes" id="UP000033400"/>
    </source>
</evidence>
<organism evidence="1 2">
    <name type="scientific">Pseudomonas fluorescens</name>
    <dbReference type="NCBI Taxonomy" id="294"/>
    <lineage>
        <taxon>Bacteria</taxon>
        <taxon>Pseudomonadati</taxon>
        <taxon>Pseudomonadota</taxon>
        <taxon>Gammaproteobacteria</taxon>
        <taxon>Pseudomonadales</taxon>
        <taxon>Pseudomonadaceae</taxon>
        <taxon>Pseudomonas</taxon>
    </lineage>
</organism>
<gene>
    <name evidence="1" type="ORF">VD17_28175</name>
</gene>
<dbReference type="InterPro" id="IPR004195">
    <property type="entry name" value="Head_decoration_D"/>
</dbReference>
<sequence>MATYTQPKDLGDLLLVEVSPGWTRAKVTLLVGTHYPLGQVLAKVAGKYQLLDPAGTGPAKKAAAVLAEPIDATAGDQPGIVIARGAVLALAELAWPAGITEAQKTTALDELNTLGIVPRATL</sequence>
<dbReference type="AlphaFoldDB" id="A0A0F4UZK3"/>
<dbReference type="RefSeq" id="WP_046056686.1">
    <property type="nucleotide sequence ID" value="NZ_LACH01000073.1"/>
</dbReference>
<proteinExistence type="predicted"/>
<evidence type="ECO:0008006" key="3">
    <source>
        <dbReference type="Google" id="ProtNLM"/>
    </source>
</evidence>
<protein>
    <recommendedName>
        <fullName evidence="3">Head decoration protein</fullName>
    </recommendedName>
</protein>
<dbReference type="Proteomes" id="UP000033400">
    <property type="component" value="Unassembled WGS sequence"/>
</dbReference>
<evidence type="ECO:0000313" key="1">
    <source>
        <dbReference type="EMBL" id="KJZ61700.1"/>
    </source>
</evidence>
<reference evidence="1 2" key="1">
    <citation type="submission" date="2015-03" db="EMBL/GenBank/DDBJ databases">
        <title>Comparative genomics of Pseudomonas insights into diversity of traits involved in vanlence and defense.</title>
        <authorList>
            <person name="Qin Y."/>
        </authorList>
    </citation>
    <scope>NUCLEOTIDE SEQUENCE [LARGE SCALE GENOMIC DNA]</scope>
    <source>
        <strain evidence="1 2">H24</strain>
    </source>
</reference>
<dbReference type="PATRIC" id="fig|294.133.peg.5676"/>
<name>A0A0F4UZK3_PSEFL</name>
<dbReference type="EMBL" id="LACH01000073">
    <property type="protein sequence ID" value="KJZ61700.1"/>
    <property type="molecule type" value="Genomic_DNA"/>
</dbReference>
<comment type="caution">
    <text evidence="1">The sequence shown here is derived from an EMBL/GenBank/DDBJ whole genome shotgun (WGS) entry which is preliminary data.</text>
</comment>
<dbReference type="Gene3D" id="2.40.300.10">
    <property type="entry name" value="Head decoration protein D"/>
    <property type="match status" value="1"/>
</dbReference>